<evidence type="ECO:0000313" key="2">
    <source>
        <dbReference type="Proteomes" id="UP000297814"/>
    </source>
</evidence>
<accession>A0A4Z1H0S4</accession>
<organism evidence="1 2">
    <name type="scientific">Botrytis hyacinthi</name>
    <dbReference type="NCBI Taxonomy" id="278943"/>
    <lineage>
        <taxon>Eukaryota</taxon>
        <taxon>Fungi</taxon>
        <taxon>Dikarya</taxon>
        <taxon>Ascomycota</taxon>
        <taxon>Pezizomycotina</taxon>
        <taxon>Leotiomycetes</taxon>
        <taxon>Helotiales</taxon>
        <taxon>Sclerotiniaceae</taxon>
        <taxon>Botrytis</taxon>
    </lineage>
</organism>
<dbReference type="EMBL" id="PQXK01000008">
    <property type="protein sequence ID" value="TGO42445.1"/>
    <property type="molecule type" value="Genomic_DNA"/>
</dbReference>
<reference evidence="1 2" key="1">
    <citation type="submission" date="2017-12" db="EMBL/GenBank/DDBJ databases">
        <title>Comparative genomics of Botrytis spp.</title>
        <authorList>
            <person name="Valero-Jimenez C.A."/>
            <person name="Tapia P."/>
            <person name="Veloso J."/>
            <person name="Silva-Moreno E."/>
            <person name="Staats M."/>
            <person name="Valdes J.H."/>
            <person name="Van Kan J.A.L."/>
        </authorList>
    </citation>
    <scope>NUCLEOTIDE SEQUENCE [LARGE SCALE GENOMIC DNA]</scope>
    <source>
        <strain evidence="1 2">Bh0001</strain>
    </source>
</reference>
<keyword evidence="2" id="KW-1185">Reference proteome</keyword>
<name>A0A4Z1H0S4_9HELO</name>
<evidence type="ECO:0000313" key="1">
    <source>
        <dbReference type="EMBL" id="TGO42445.1"/>
    </source>
</evidence>
<dbReference type="Proteomes" id="UP000297814">
    <property type="component" value="Unassembled WGS sequence"/>
</dbReference>
<comment type="caution">
    <text evidence="1">The sequence shown here is derived from an EMBL/GenBank/DDBJ whole genome shotgun (WGS) entry which is preliminary data.</text>
</comment>
<gene>
    <name evidence="1" type="ORF">BHYA_0008g00350</name>
</gene>
<dbReference type="AlphaFoldDB" id="A0A4Z1H0S4"/>
<protein>
    <submittedName>
        <fullName evidence="1">Uncharacterized protein</fullName>
    </submittedName>
</protein>
<sequence>MINTCLEASLMFGLAQHLRKSHTPDLVKGLKKNKMVKWKTACKARLLTFSDNSSIVHHYRSIVATIGITGSIFFQATYPSRLIALSVEWENARIDRMLSRHVLICMQIQLH</sequence>
<proteinExistence type="predicted"/>